<sequence length="351" mass="37311">MGYSILMQWTPAAQPRGSSISDLLLSRVLEHYNITHPLRSTIQFRTFRASFPTPDKIPALGEMTVPTPSAATRILTTVTYSQSIPPVRDVPVPTGARDDVTYLFLEDRDAASAANGAKAPEAKKDDTKDEAKKDSGLNDDGFEILEPKALDGVGSESTPMDVDAAPATVPEPPKEEPKPPRPVSKYKILAVRPATLVMPTLHNLLSPFVLGLSKSARAAASTTAQAATPTPLTGTPLVLTTLAFPPTAHPQPALSLSVHILPNASAQTILLEGEWEGARAEEGGGAEAVLREFLLGCVPEGVVGETKFFTWAKDGGSEDPTAGGAEGWVGVEKSRRMTMLLARALRESSFI</sequence>
<feature type="region of interest" description="Disordered" evidence="1">
    <location>
        <begin position="113"/>
        <end position="182"/>
    </location>
</feature>
<organism evidence="2 3">
    <name type="scientific">Vanrija pseudolonga</name>
    <dbReference type="NCBI Taxonomy" id="143232"/>
    <lineage>
        <taxon>Eukaryota</taxon>
        <taxon>Fungi</taxon>
        <taxon>Dikarya</taxon>
        <taxon>Basidiomycota</taxon>
        <taxon>Agaricomycotina</taxon>
        <taxon>Tremellomycetes</taxon>
        <taxon>Trichosporonales</taxon>
        <taxon>Trichosporonaceae</taxon>
        <taxon>Vanrija</taxon>
    </lineage>
</organism>
<protein>
    <submittedName>
        <fullName evidence="2">Uncharacterized protein</fullName>
    </submittedName>
</protein>
<dbReference type="EMBL" id="CP086719">
    <property type="protein sequence ID" value="WOO84508.1"/>
    <property type="molecule type" value="Genomic_DNA"/>
</dbReference>
<proteinExistence type="predicted"/>
<dbReference type="Proteomes" id="UP000827549">
    <property type="component" value="Chromosome 6"/>
</dbReference>
<evidence type="ECO:0000313" key="3">
    <source>
        <dbReference type="Proteomes" id="UP000827549"/>
    </source>
</evidence>
<reference evidence="2" key="1">
    <citation type="submission" date="2023-10" db="EMBL/GenBank/DDBJ databases">
        <authorList>
            <person name="Noh H."/>
        </authorList>
    </citation>
    <scope>NUCLEOTIDE SEQUENCE</scope>
    <source>
        <strain evidence="2">DUCC4014</strain>
    </source>
</reference>
<dbReference type="AlphaFoldDB" id="A0AAF1BTA3"/>
<feature type="compositionally biased region" description="Basic and acidic residues" evidence="1">
    <location>
        <begin position="120"/>
        <end position="136"/>
    </location>
</feature>
<evidence type="ECO:0000256" key="1">
    <source>
        <dbReference type="SAM" id="MobiDB-lite"/>
    </source>
</evidence>
<dbReference type="GeneID" id="87811197"/>
<evidence type="ECO:0000313" key="2">
    <source>
        <dbReference type="EMBL" id="WOO84508.1"/>
    </source>
</evidence>
<dbReference type="RefSeq" id="XP_062630534.1">
    <property type="nucleotide sequence ID" value="XM_062774550.1"/>
</dbReference>
<keyword evidence="3" id="KW-1185">Reference proteome</keyword>
<gene>
    <name evidence="2" type="ORF">LOC62_06G008027</name>
</gene>
<accession>A0AAF1BTA3</accession>
<name>A0AAF1BTA3_9TREE</name>